<evidence type="ECO:0000256" key="5">
    <source>
        <dbReference type="ARBA" id="ARBA00022692"/>
    </source>
</evidence>
<keyword evidence="5" id="KW-0812">Transmembrane</keyword>
<dbReference type="PANTHER" id="PTHR34501:SF9">
    <property type="entry name" value="MAJOR OUTER MEMBRANE PROTEIN P.IA"/>
    <property type="match status" value="1"/>
</dbReference>
<dbReference type="Pfam" id="PF13609">
    <property type="entry name" value="Porin_4"/>
    <property type="match status" value="1"/>
</dbReference>
<feature type="domain" description="Porin" evidence="12">
    <location>
        <begin position="21"/>
        <end position="339"/>
    </location>
</feature>
<dbReference type="InterPro" id="IPR002299">
    <property type="entry name" value="Porin_Neis"/>
</dbReference>
<sequence length="370" mass="39184">MITWFGDRHFSSTQKLFAFGIAMLPACACAQSSVTLYGTLDVGLLFTNKTMGSTAQGNAGKQFSLINAGLEPSAFGLQGKEDLGGGMKMTFKLESGVSLVNGGFDNSNGNFFGRQAWLALDGAFGQLKAGVQYSPFVLAIYESDPRNAGQFGTAFSVYADQTFSGTFNPNAVTYTSPQFAGFSTSMMYAPGGMPGDFRAGQQYSVAVRYQYGGLVVNAAMYDSSEGKNNAGLTTFQQPFSGRMIGVLYNFGAFTAKGSFTSFKVPTTVANGVASGGGNNIWNVGFDCYVLPQLNINSGLWYVRDPHDSANHGLVGALTARYFLSKSTSLYAEIGAANNHGHERLGLSIDNALYGVPGTTVGAIVGINKRF</sequence>
<keyword evidence="9" id="KW-0472">Membrane</keyword>
<evidence type="ECO:0000256" key="9">
    <source>
        <dbReference type="ARBA" id="ARBA00023136"/>
    </source>
</evidence>
<dbReference type="InterPro" id="IPR033900">
    <property type="entry name" value="Gram_neg_porin_domain"/>
</dbReference>
<keyword evidence="4" id="KW-1134">Transmembrane beta strand</keyword>
<dbReference type="Gene3D" id="2.40.160.10">
    <property type="entry name" value="Porin"/>
    <property type="match status" value="1"/>
</dbReference>
<comment type="subunit">
    <text evidence="2">Homotrimer.</text>
</comment>
<keyword evidence="6 11" id="KW-0732">Signal</keyword>
<dbReference type="GO" id="GO:0009279">
    <property type="term" value="C:cell outer membrane"/>
    <property type="evidence" value="ECO:0007669"/>
    <property type="project" value="UniProtKB-SubCell"/>
</dbReference>
<evidence type="ECO:0000256" key="3">
    <source>
        <dbReference type="ARBA" id="ARBA00022448"/>
    </source>
</evidence>
<dbReference type="GO" id="GO:0034220">
    <property type="term" value="P:monoatomic ion transmembrane transport"/>
    <property type="evidence" value="ECO:0007669"/>
    <property type="project" value="InterPro"/>
</dbReference>
<accession>A0A6P2I8L7</accession>
<dbReference type="PRINTS" id="PR00184">
    <property type="entry name" value="NEISSPPORIN"/>
</dbReference>
<name>A0A6P2I8L7_BURL3</name>
<dbReference type="EMBL" id="CABVPY010000005">
    <property type="protein sequence ID" value="VWB25720.1"/>
    <property type="molecule type" value="Genomic_DNA"/>
</dbReference>
<organism evidence="13 14">
    <name type="scientific">Burkholderia lata (strain ATCC 17760 / DSM 23089 / LMG 22485 / NCIMB 9086 / R18194 / 383)</name>
    <dbReference type="NCBI Taxonomy" id="482957"/>
    <lineage>
        <taxon>Bacteria</taxon>
        <taxon>Pseudomonadati</taxon>
        <taxon>Pseudomonadota</taxon>
        <taxon>Betaproteobacteria</taxon>
        <taxon>Burkholderiales</taxon>
        <taxon>Burkholderiaceae</taxon>
        <taxon>Burkholderia</taxon>
        <taxon>Burkholderia cepacia complex</taxon>
    </lineage>
</organism>
<proteinExistence type="predicted"/>
<dbReference type="Proteomes" id="UP000494170">
    <property type="component" value="Unassembled WGS sequence"/>
</dbReference>
<evidence type="ECO:0000256" key="2">
    <source>
        <dbReference type="ARBA" id="ARBA00011233"/>
    </source>
</evidence>
<dbReference type="SUPFAM" id="SSF56935">
    <property type="entry name" value="Porins"/>
    <property type="match status" value="1"/>
</dbReference>
<reference evidence="13 14" key="1">
    <citation type="submission" date="2019-09" db="EMBL/GenBank/DDBJ databases">
        <authorList>
            <person name="Depoorter E."/>
        </authorList>
    </citation>
    <scope>NUCLEOTIDE SEQUENCE [LARGE SCALE GENOMIC DNA]</scope>
    <source>
        <strain evidence="13">LMG 6863</strain>
    </source>
</reference>
<comment type="subcellular location">
    <subcellularLocation>
        <location evidence="1">Cell outer membrane</location>
        <topology evidence="1">Multi-pass membrane protein</topology>
    </subcellularLocation>
</comment>
<dbReference type="GO" id="GO:0046930">
    <property type="term" value="C:pore complex"/>
    <property type="evidence" value="ECO:0007669"/>
    <property type="project" value="UniProtKB-KW"/>
</dbReference>
<evidence type="ECO:0000256" key="8">
    <source>
        <dbReference type="ARBA" id="ARBA00023114"/>
    </source>
</evidence>
<evidence type="ECO:0000259" key="12">
    <source>
        <dbReference type="Pfam" id="PF13609"/>
    </source>
</evidence>
<dbReference type="PRINTS" id="PR00182">
    <property type="entry name" value="ECOLNEIPORIN"/>
</dbReference>
<dbReference type="GO" id="GO:0015288">
    <property type="term" value="F:porin activity"/>
    <property type="evidence" value="ECO:0007669"/>
    <property type="project" value="UniProtKB-KW"/>
</dbReference>
<feature type="signal peptide" evidence="11">
    <location>
        <begin position="1"/>
        <end position="30"/>
    </location>
</feature>
<keyword evidence="7" id="KW-0406">Ion transport</keyword>
<evidence type="ECO:0000256" key="6">
    <source>
        <dbReference type="ARBA" id="ARBA00022729"/>
    </source>
</evidence>
<dbReference type="InterPro" id="IPR050298">
    <property type="entry name" value="Gram-neg_bact_OMP"/>
</dbReference>
<evidence type="ECO:0000256" key="4">
    <source>
        <dbReference type="ARBA" id="ARBA00022452"/>
    </source>
</evidence>
<dbReference type="InterPro" id="IPR001702">
    <property type="entry name" value="Porin_Gram-ve"/>
</dbReference>
<keyword evidence="3" id="KW-0813">Transport</keyword>
<protein>
    <submittedName>
        <fullName evidence="13">Porin</fullName>
    </submittedName>
</protein>
<keyword evidence="10" id="KW-0998">Cell outer membrane</keyword>
<evidence type="ECO:0000256" key="7">
    <source>
        <dbReference type="ARBA" id="ARBA00023065"/>
    </source>
</evidence>
<evidence type="ECO:0000256" key="10">
    <source>
        <dbReference type="ARBA" id="ARBA00023237"/>
    </source>
</evidence>
<evidence type="ECO:0000256" key="11">
    <source>
        <dbReference type="SAM" id="SignalP"/>
    </source>
</evidence>
<evidence type="ECO:0000313" key="13">
    <source>
        <dbReference type="EMBL" id="VWB25720.1"/>
    </source>
</evidence>
<dbReference type="InterPro" id="IPR023614">
    <property type="entry name" value="Porin_dom_sf"/>
</dbReference>
<feature type="chain" id="PRO_5026679236" evidence="11">
    <location>
        <begin position="31"/>
        <end position="370"/>
    </location>
</feature>
<evidence type="ECO:0000256" key="1">
    <source>
        <dbReference type="ARBA" id="ARBA00004571"/>
    </source>
</evidence>
<gene>
    <name evidence="13" type="ORF">BLA6863_01061</name>
</gene>
<dbReference type="PANTHER" id="PTHR34501">
    <property type="entry name" value="PROTEIN YDDL-RELATED"/>
    <property type="match status" value="1"/>
</dbReference>
<dbReference type="AlphaFoldDB" id="A0A6P2I8L7"/>
<evidence type="ECO:0000313" key="14">
    <source>
        <dbReference type="Proteomes" id="UP000494170"/>
    </source>
</evidence>
<keyword evidence="8" id="KW-0626">Porin</keyword>
<dbReference type="CDD" id="cd00342">
    <property type="entry name" value="gram_neg_porins"/>
    <property type="match status" value="1"/>
</dbReference>